<sequence>MPLYERGQGFGQPLHDRDPQNVEGKETRHQDREDSGAGAYGKDHQGRCFEKGMGHRV</sequence>
<feature type="compositionally biased region" description="Basic and acidic residues" evidence="1">
    <location>
        <begin position="14"/>
        <end position="57"/>
    </location>
</feature>
<evidence type="ECO:0000256" key="1">
    <source>
        <dbReference type="SAM" id="MobiDB-lite"/>
    </source>
</evidence>
<name>A0A645FD94_9ZZZZ</name>
<protein>
    <submittedName>
        <fullName evidence="2">Uncharacterized protein</fullName>
    </submittedName>
</protein>
<feature type="region of interest" description="Disordered" evidence="1">
    <location>
        <begin position="1"/>
        <end position="57"/>
    </location>
</feature>
<dbReference type="AlphaFoldDB" id="A0A645FD94"/>
<accession>A0A645FD94</accession>
<organism evidence="2">
    <name type="scientific">bioreactor metagenome</name>
    <dbReference type="NCBI Taxonomy" id="1076179"/>
    <lineage>
        <taxon>unclassified sequences</taxon>
        <taxon>metagenomes</taxon>
        <taxon>ecological metagenomes</taxon>
    </lineage>
</organism>
<evidence type="ECO:0000313" key="2">
    <source>
        <dbReference type="EMBL" id="MPN11349.1"/>
    </source>
</evidence>
<dbReference type="EMBL" id="VSSQ01057553">
    <property type="protein sequence ID" value="MPN11349.1"/>
    <property type="molecule type" value="Genomic_DNA"/>
</dbReference>
<reference evidence="2" key="1">
    <citation type="submission" date="2019-08" db="EMBL/GenBank/DDBJ databases">
        <authorList>
            <person name="Kucharzyk K."/>
            <person name="Murdoch R.W."/>
            <person name="Higgins S."/>
            <person name="Loffler F."/>
        </authorList>
    </citation>
    <scope>NUCLEOTIDE SEQUENCE</scope>
</reference>
<proteinExistence type="predicted"/>
<comment type="caution">
    <text evidence="2">The sequence shown here is derived from an EMBL/GenBank/DDBJ whole genome shotgun (WGS) entry which is preliminary data.</text>
</comment>
<gene>
    <name evidence="2" type="ORF">SDC9_158650</name>
</gene>